<evidence type="ECO:0000313" key="2">
    <source>
        <dbReference type="Proteomes" id="UP000499080"/>
    </source>
</evidence>
<sequence length="92" mass="10638">MVVKKLFKSNRSSSGFVESREGIQVRKMWDVPRRETEEIRRLDGNIIKVRVMKKHFGSLTKGQNMRGTSRIECGEKLEMLIDLLDAFAQIAL</sequence>
<evidence type="ECO:0000313" key="1">
    <source>
        <dbReference type="EMBL" id="GBN62165.1"/>
    </source>
</evidence>
<keyword evidence="2" id="KW-1185">Reference proteome</keyword>
<protein>
    <submittedName>
        <fullName evidence="1">Uncharacterized protein</fullName>
    </submittedName>
</protein>
<comment type="caution">
    <text evidence="1">The sequence shown here is derived from an EMBL/GenBank/DDBJ whole genome shotgun (WGS) entry which is preliminary data.</text>
</comment>
<dbReference type="AlphaFoldDB" id="A0A4Y2QD92"/>
<dbReference type="EMBL" id="BGPR01013779">
    <property type="protein sequence ID" value="GBN62165.1"/>
    <property type="molecule type" value="Genomic_DNA"/>
</dbReference>
<dbReference type="Proteomes" id="UP000499080">
    <property type="component" value="Unassembled WGS sequence"/>
</dbReference>
<name>A0A4Y2QD92_ARAVE</name>
<gene>
    <name evidence="1" type="ORF">AVEN_61399_1</name>
</gene>
<proteinExistence type="predicted"/>
<accession>A0A4Y2QD92</accession>
<reference evidence="1 2" key="1">
    <citation type="journal article" date="2019" name="Sci. Rep.">
        <title>Orb-weaving spider Araneus ventricosus genome elucidates the spidroin gene catalogue.</title>
        <authorList>
            <person name="Kono N."/>
            <person name="Nakamura H."/>
            <person name="Ohtoshi R."/>
            <person name="Moran D.A.P."/>
            <person name="Shinohara A."/>
            <person name="Yoshida Y."/>
            <person name="Fujiwara M."/>
            <person name="Mori M."/>
            <person name="Tomita M."/>
            <person name="Arakawa K."/>
        </authorList>
    </citation>
    <scope>NUCLEOTIDE SEQUENCE [LARGE SCALE GENOMIC DNA]</scope>
</reference>
<organism evidence="1 2">
    <name type="scientific">Araneus ventricosus</name>
    <name type="common">Orbweaver spider</name>
    <name type="synonym">Epeira ventricosa</name>
    <dbReference type="NCBI Taxonomy" id="182803"/>
    <lineage>
        <taxon>Eukaryota</taxon>
        <taxon>Metazoa</taxon>
        <taxon>Ecdysozoa</taxon>
        <taxon>Arthropoda</taxon>
        <taxon>Chelicerata</taxon>
        <taxon>Arachnida</taxon>
        <taxon>Araneae</taxon>
        <taxon>Araneomorphae</taxon>
        <taxon>Entelegynae</taxon>
        <taxon>Araneoidea</taxon>
        <taxon>Araneidae</taxon>
        <taxon>Araneus</taxon>
    </lineage>
</organism>